<dbReference type="GO" id="GO:0016020">
    <property type="term" value="C:membrane"/>
    <property type="evidence" value="ECO:0007669"/>
    <property type="project" value="UniProtKB-SubCell"/>
</dbReference>
<evidence type="ECO:0000256" key="1">
    <source>
        <dbReference type="ARBA" id="ARBA00004141"/>
    </source>
</evidence>
<dbReference type="Proteomes" id="UP000186594">
    <property type="component" value="Unassembled WGS sequence"/>
</dbReference>
<proteinExistence type="predicted"/>
<feature type="compositionally biased region" description="Basic and acidic residues" evidence="5">
    <location>
        <begin position="1"/>
        <end position="11"/>
    </location>
</feature>
<keyword evidence="8" id="KW-1185">Reference proteome</keyword>
<evidence type="ECO:0000256" key="2">
    <source>
        <dbReference type="ARBA" id="ARBA00022692"/>
    </source>
</evidence>
<dbReference type="Gene3D" id="1.20.1740.10">
    <property type="entry name" value="Amino acid/polyamine transporter I"/>
    <property type="match status" value="1"/>
</dbReference>
<feature type="transmembrane region" description="Helical" evidence="6">
    <location>
        <begin position="104"/>
        <end position="126"/>
    </location>
</feature>
<dbReference type="InterPro" id="IPR002293">
    <property type="entry name" value="AA/rel_permease1"/>
</dbReference>
<reference evidence="7 8" key="1">
    <citation type="submission" date="2016-04" db="EMBL/GenBank/DDBJ databases">
        <title>Evolutionary innovation and constraint leading to complex multicellularity in the Ascomycota.</title>
        <authorList>
            <person name="Cisse O."/>
            <person name="Nguyen A."/>
            <person name="Hewitt D.A."/>
            <person name="Jedd G."/>
            <person name="Stajich J.E."/>
        </authorList>
    </citation>
    <scope>NUCLEOTIDE SEQUENCE [LARGE SCALE GENOMIC DNA]</scope>
    <source>
        <strain evidence="7 8">DAH-3</strain>
    </source>
</reference>
<evidence type="ECO:0000256" key="4">
    <source>
        <dbReference type="ARBA" id="ARBA00023136"/>
    </source>
</evidence>
<accession>A0A1U7LGG7</accession>
<feature type="transmembrane region" description="Helical" evidence="6">
    <location>
        <begin position="189"/>
        <end position="208"/>
    </location>
</feature>
<feature type="transmembrane region" description="Helical" evidence="6">
    <location>
        <begin position="340"/>
        <end position="361"/>
    </location>
</feature>
<evidence type="ECO:0000313" key="7">
    <source>
        <dbReference type="EMBL" id="OLL21750.1"/>
    </source>
</evidence>
<keyword evidence="4 6" id="KW-0472">Membrane</keyword>
<evidence type="ECO:0000313" key="8">
    <source>
        <dbReference type="Proteomes" id="UP000186594"/>
    </source>
</evidence>
<feature type="transmembrane region" description="Helical" evidence="6">
    <location>
        <begin position="395"/>
        <end position="415"/>
    </location>
</feature>
<keyword evidence="2 6" id="KW-0812">Transmembrane</keyword>
<dbReference type="AlphaFoldDB" id="A0A1U7LGG7"/>
<feature type="transmembrane region" description="Helical" evidence="6">
    <location>
        <begin position="220"/>
        <end position="240"/>
    </location>
</feature>
<feature type="transmembrane region" description="Helical" evidence="6">
    <location>
        <begin position="138"/>
        <end position="159"/>
    </location>
</feature>
<evidence type="ECO:0000256" key="5">
    <source>
        <dbReference type="SAM" id="MobiDB-lite"/>
    </source>
</evidence>
<dbReference type="STRING" id="1198029.A0A1U7LGG7"/>
<feature type="region of interest" description="Disordered" evidence="5">
    <location>
        <begin position="1"/>
        <end position="31"/>
    </location>
</feature>
<comment type="subcellular location">
    <subcellularLocation>
        <location evidence="1">Membrane</location>
        <topology evidence="1">Multi-pass membrane protein</topology>
    </subcellularLocation>
</comment>
<keyword evidence="3 6" id="KW-1133">Transmembrane helix</keyword>
<feature type="transmembrane region" description="Helical" evidence="6">
    <location>
        <begin position="165"/>
        <end position="182"/>
    </location>
</feature>
<comment type="caution">
    <text evidence="7">The sequence shown here is derived from an EMBL/GenBank/DDBJ whole genome shotgun (WGS) entry which is preliminary data.</text>
</comment>
<sequence>MVNSNKERGSPDFRSLASSSDDSEDFSPSARDSVSSRRLSFHSLTFQDHLIPLSRSTDINSTSIRLEKEKSVSFASGVALVVGLQIGSGIFSSTGFVFLNSGSVGVSLIVWIVAGLLAWTGAASYAELGAAIPLNGGPVAYLHHIFGPLPSFLFSWTAITALKPGGAAIIAIIFAEYLLRLFPPVETNLVKKFIAVTCILFVSGVNAWSPNSGTRTNNVFFVIKILLLLILTGTGVFVAIRGNAVSENFSSNIFQGSSRSFGQYAIALYAGLWAYDGWDNVNYVTAEMKNPSRDLSRVIHISEAIVVVSYVLANISYYIVLPSQTMTTTNTIAIDFGKKVFGEAGGFIFAILVAGSCLGALSSMTFTSSRIVYIAAHEGYLPVRLGILSKRKTPVNALLFNAGIASAIILVCSDFKRLM</sequence>
<organism evidence="7 8">
    <name type="scientific">Neolecta irregularis (strain DAH-3)</name>
    <dbReference type="NCBI Taxonomy" id="1198029"/>
    <lineage>
        <taxon>Eukaryota</taxon>
        <taxon>Fungi</taxon>
        <taxon>Dikarya</taxon>
        <taxon>Ascomycota</taxon>
        <taxon>Taphrinomycotina</taxon>
        <taxon>Neolectales</taxon>
        <taxon>Neolectaceae</taxon>
        <taxon>Neolecta</taxon>
    </lineage>
</organism>
<protein>
    <submittedName>
        <fullName evidence="7">B(0,+)-type amino acid transporter 1</fullName>
    </submittedName>
</protein>
<dbReference type="EMBL" id="LXFE01004340">
    <property type="protein sequence ID" value="OLL21750.1"/>
    <property type="molecule type" value="Genomic_DNA"/>
</dbReference>
<dbReference type="PANTHER" id="PTHR11785">
    <property type="entry name" value="AMINO ACID TRANSPORTER"/>
    <property type="match status" value="1"/>
</dbReference>
<dbReference type="OrthoDB" id="10062876at2759"/>
<dbReference type="PANTHER" id="PTHR11785:SF512">
    <property type="entry name" value="SOBREMESA, ISOFORM B"/>
    <property type="match status" value="1"/>
</dbReference>
<evidence type="ECO:0000256" key="3">
    <source>
        <dbReference type="ARBA" id="ARBA00022989"/>
    </source>
</evidence>
<dbReference type="OMA" id="NTEYIME"/>
<gene>
    <name evidence="7" type="ORF">NEOLI_004920</name>
</gene>
<feature type="transmembrane region" description="Helical" evidence="6">
    <location>
        <begin position="261"/>
        <end position="278"/>
    </location>
</feature>
<name>A0A1U7LGG7_NEOID</name>
<dbReference type="GO" id="GO:0015179">
    <property type="term" value="F:L-amino acid transmembrane transporter activity"/>
    <property type="evidence" value="ECO:0007669"/>
    <property type="project" value="TreeGrafter"/>
</dbReference>
<evidence type="ECO:0000256" key="6">
    <source>
        <dbReference type="SAM" id="Phobius"/>
    </source>
</evidence>
<feature type="transmembrane region" description="Helical" evidence="6">
    <location>
        <begin position="298"/>
        <end position="320"/>
    </location>
</feature>
<dbReference type="InterPro" id="IPR050598">
    <property type="entry name" value="AminoAcid_Transporter"/>
</dbReference>
<dbReference type="Pfam" id="PF13520">
    <property type="entry name" value="AA_permease_2"/>
    <property type="match status" value="1"/>
</dbReference>
<dbReference type="PIRSF" id="PIRSF006060">
    <property type="entry name" value="AA_transporter"/>
    <property type="match status" value="1"/>
</dbReference>
<feature type="transmembrane region" description="Helical" evidence="6">
    <location>
        <begin position="74"/>
        <end position="98"/>
    </location>
</feature>